<dbReference type="AlphaFoldDB" id="A0A164RS25"/>
<protein>
    <submittedName>
        <fullName evidence="1">Uncharacterized protein</fullName>
    </submittedName>
</protein>
<evidence type="ECO:0000313" key="1">
    <source>
        <dbReference type="EMBL" id="KZS90827.1"/>
    </source>
</evidence>
<reference evidence="1 2" key="1">
    <citation type="journal article" date="2016" name="Mol. Biol. Evol.">
        <title>Comparative Genomics of Early-Diverging Mushroom-Forming Fungi Provides Insights into the Origins of Lignocellulose Decay Capabilities.</title>
        <authorList>
            <person name="Nagy L.G."/>
            <person name="Riley R."/>
            <person name="Tritt A."/>
            <person name="Adam C."/>
            <person name="Daum C."/>
            <person name="Floudas D."/>
            <person name="Sun H."/>
            <person name="Yadav J.S."/>
            <person name="Pangilinan J."/>
            <person name="Larsson K.H."/>
            <person name="Matsuura K."/>
            <person name="Barry K."/>
            <person name="Labutti K."/>
            <person name="Kuo R."/>
            <person name="Ohm R.A."/>
            <person name="Bhattacharya S.S."/>
            <person name="Shirouzu T."/>
            <person name="Yoshinaga Y."/>
            <person name="Martin F.M."/>
            <person name="Grigoriev I.V."/>
            <person name="Hibbett D.S."/>
        </authorList>
    </citation>
    <scope>NUCLEOTIDE SEQUENCE [LARGE SCALE GENOMIC DNA]</scope>
    <source>
        <strain evidence="1 2">HHB9708</strain>
    </source>
</reference>
<accession>A0A164RS25</accession>
<dbReference type="OrthoDB" id="432234at2759"/>
<sequence>SSGTDQRMGALPLVDGMPVILTNNLDVHHGAVNGSMGTLVSVRYTLIEGERYATSCVIHVPDFQGPPLPSLLQGQVAVSATT</sequence>
<feature type="non-terminal residue" evidence="1">
    <location>
        <position position="1"/>
    </location>
</feature>
<dbReference type="Proteomes" id="UP000076722">
    <property type="component" value="Unassembled WGS sequence"/>
</dbReference>
<organism evidence="1 2">
    <name type="scientific">Sistotremastrum niveocremeum HHB9708</name>
    <dbReference type="NCBI Taxonomy" id="1314777"/>
    <lineage>
        <taxon>Eukaryota</taxon>
        <taxon>Fungi</taxon>
        <taxon>Dikarya</taxon>
        <taxon>Basidiomycota</taxon>
        <taxon>Agaricomycotina</taxon>
        <taxon>Agaricomycetes</taxon>
        <taxon>Sistotremastrales</taxon>
        <taxon>Sistotremastraceae</taxon>
        <taxon>Sertulicium</taxon>
        <taxon>Sertulicium niveocremeum</taxon>
    </lineage>
</organism>
<name>A0A164RS25_9AGAM</name>
<keyword evidence="2" id="KW-1185">Reference proteome</keyword>
<dbReference type="EMBL" id="KV419419">
    <property type="protein sequence ID" value="KZS90827.1"/>
    <property type="molecule type" value="Genomic_DNA"/>
</dbReference>
<proteinExistence type="predicted"/>
<gene>
    <name evidence="1" type="ORF">SISNIDRAFT_390651</name>
</gene>
<feature type="non-terminal residue" evidence="1">
    <location>
        <position position="82"/>
    </location>
</feature>
<evidence type="ECO:0000313" key="2">
    <source>
        <dbReference type="Proteomes" id="UP000076722"/>
    </source>
</evidence>